<dbReference type="VEuPathDB" id="PlasmoDB:PRCDC_0113400"/>
<organism evidence="4 5">
    <name type="scientific">Plasmodium reichenowi</name>
    <dbReference type="NCBI Taxonomy" id="5854"/>
    <lineage>
        <taxon>Eukaryota</taxon>
        <taxon>Sar</taxon>
        <taxon>Alveolata</taxon>
        <taxon>Apicomplexa</taxon>
        <taxon>Aconoidasida</taxon>
        <taxon>Haemosporida</taxon>
        <taxon>Plasmodiidae</taxon>
        <taxon>Plasmodium</taxon>
        <taxon>Plasmodium (Laverania)</taxon>
    </lineage>
</organism>
<keyword evidence="2" id="KW-0472">Membrane</keyword>
<dbReference type="EMBL" id="HG810762">
    <property type="protein sequence ID" value="CDO62240.1"/>
    <property type="molecule type" value="Genomic_DNA"/>
</dbReference>
<keyword evidence="2" id="KW-1133">Transmembrane helix</keyword>
<reference evidence="4" key="1">
    <citation type="submission" date="2014-01" db="EMBL/GenBank/DDBJ databases">
        <authorList>
            <person name="Aslett M."/>
        </authorList>
    </citation>
    <scope>NUCLEOTIDE SEQUENCE</scope>
    <source>
        <strain evidence="4">CDC</strain>
    </source>
</reference>
<reference evidence="4" key="2">
    <citation type="submission" date="2014-05" db="EMBL/GenBank/DDBJ databases">
        <title>The genome sequences of chimpanzee malaria parasites reveal the path to human adaptation.</title>
        <authorList>
            <person name="Otto T.D."/>
            <person name="Rayner J.C."/>
            <person name="Boehme U."/>
            <person name="Pain A."/>
            <person name="Spottiswoode N."/>
            <person name="Sanders M."/>
            <person name="Quail M."/>
            <person name="Ollomo B."/>
            <person name="Renaud F."/>
            <person name="Thomas A.W."/>
            <person name="Prugnolle F."/>
            <person name="Conway D.J."/>
            <person name="Newbold C."/>
            <person name="Berriman M."/>
        </authorList>
    </citation>
    <scope>NUCLEOTIDE SEQUENCE [LARGE SCALE GENOMIC DNA]</scope>
    <source>
        <strain evidence="4">CDC</strain>
    </source>
</reference>
<gene>
    <name evidence="4" type="primary">RIF</name>
    <name evidence="4" type="ORF">PRCDC_0113400</name>
</gene>
<dbReference type="AlphaFoldDB" id="A0A060RMX0"/>
<accession>A0A060RMX0</accession>
<evidence type="ECO:0000256" key="3">
    <source>
        <dbReference type="SAM" id="SignalP"/>
    </source>
</evidence>
<keyword evidence="2" id="KW-0812">Transmembrane</keyword>
<feature type="signal peptide" evidence="3">
    <location>
        <begin position="1"/>
        <end position="19"/>
    </location>
</feature>
<evidence type="ECO:0000313" key="4">
    <source>
        <dbReference type="EMBL" id="CDO62240.1"/>
    </source>
</evidence>
<dbReference type="Proteomes" id="UP000027581">
    <property type="component" value="Unassembled WGS sequence"/>
</dbReference>
<dbReference type="NCBIfam" id="TIGR01477">
    <property type="entry name" value="RIFIN"/>
    <property type="match status" value="1"/>
</dbReference>
<evidence type="ECO:0000256" key="2">
    <source>
        <dbReference type="SAM" id="Phobius"/>
    </source>
</evidence>
<dbReference type="VEuPathDB" id="PlasmoDB:PRG01_0020800"/>
<keyword evidence="5" id="KW-1185">Reference proteome</keyword>
<dbReference type="Pfam" id="PF02009">
    <property type="entry name" value="RIFIN"/>
    <property type="match status" value="1"/>
</dbReference>
<name>A0A060RMX0_PLARE</name>
<evidence type="ECO:0000313" key="5">
    <source>
        <dbReference type="Proteomes" id="UP000027581"/>
    </source>
</evidence>
<proteinExistence type="predicted"/>
<dbReference type="InterPro" id="IPR006373">
    <property type="entry name" value="VSA_Rifin"/>
</dbReference>
<feature type="coiled-coil region" evidence="1">
    <location>
        <begin position="64"/>
        <end position="91"/>
    </location>
</feature>
<feature type="chain" id="PRO_5001586636" evidence="3">
    <location>
        <begin position="20"/>
        <end position="354"/>
    </location>
</feature>
<sequence length="354" mass="39779">MKLHYTKILLFSFPLNILAHNKNKPSITSHHTPIYTSRLLSECDTESSIYDNDEDMESVKEIFERQTSQRFEEYQERMKEKRQKRKEQRDKNIQKIIQKDKREKSLAEKIEKGCLRCGCGLGGVAGSIGLFGGVAINMWKPWALDAAIKAALEEGAAYISATAKAAGDAVGAAKVVAGLKELYVLTLDGKDLGTYFATTSYKNVASIYEAVSNQYIKECTYDSLGYQIYRFGGGNRHIAICNSVWQQTSVVSERSENISYIDVINRTIQNIVTKAEEPAKAASDAAEKGVIAKITEQQTNMINTIFMSKQTAIIASVVAIIVIVLIMLIIYLILRYRRKKKMKKKAQYTKLLNE</sequence>
<feature type="transmembrane region" description="Helical" evidence="2">
    <location>
        <begin position="312"/>
        <end position="334"/>
    </location>
</feature>
<keyword evidence="1" id="KW-0175">Coiled coil</keyword>
<protein>
    <submittedName>
        <fullName evidence="4">Rifin</fullName>
    </submittedName>
</protein>
<dbReference type="PhylomeDB" id="A0A060RMX0"/>
<keyword evidence="3" id="KW-0732">Signal</keyword>
<evidence type="ECO:0000256" key="1">
    <source>
        <dbReference type="SAM" id="Coils"/>
    </source>
</evidence>